<dbReference type="AlphaFoldDB" id="A0AAW4BI82"/>
<dbReference type="Proteomes" id="UP000786185">
    <property type="component" value="Unassembled WGS sequence"/>
</dbReference>
<accession>A0AAW4BI82</accession>
<evidence type="ECO:0000313" key="1">
    <source>
        <dbReference type="EMBL" id="MBF4436529.1"/>
    </source>
</evidence>
<evidence type="ECO:0000313" key="2">
    <source>
        <dbReference type="Proteomes" id="UP000786185"/>
    </source>
</evidence>
<name>A0AAW4BI82_VIBAN</name>
<protein>
    <submittedName>
        <fullName evidence="1">Uncharacterized protein</fullName>
    </submittedName>
</protein>
<proteinExistence type="predicted"/>
<comment type="caution">
    <text evidence="1">The sequence shown here is derived from an EMBL/GenBank/DDBJ whole genome shotgun (WGS) entry which is preliminary data.</text>
</comment>
<reference evidence="1" key="1">
    <citation type="journal article" date="2021" name="PeerJ">
        <title>Analysis of 44 Vibrio anguillarum genomes reveals high genetic diversity.</title>
        <authorList>
            <person name="Hansen M.J."/>
            <person name="Dalsgaard I."/>
        </authorList>
    </citation>
    <scope>NUCLEOTIDE SEQUENCE</scope>
    <source>
        <strain evidence="1">850617-1/1</strain>
    </source>
</reference>
<sequence>MLRYAMARVEGDDDVLLITYVTRSDMPNVVVASSEYYFKDTGNELTLVNHIARQTGLIGSWKIPVLHEADIKKLAASGAPPQNSKWMKLDHKTNIYSIGQSLTMNGISGTAYLGVSEGQHNGFRVTNSIVDTISPVVAIYREVQSCHNLGLMASPLMVKISINNIPFQSVGSCFTSPIFKGKGHTARYELDESAISYLQTFEITDSNLRFTIADLSFDTSIVGFNYALGQMRLVYR</sequence>
<dbReference type="EMBL" id="SCLC01000189">
    <property type="protein sequence ID" value="MBF4436529.1"/>
    <property type="molecule type" value="Genomic_DNA"/>
</dbReference>
<gene>
    <name evidence="1" type="ORF">ERJ77_18930</name>
</gene>
<organism evidence="1 2">
    <name type="scientific">Vibrio anguillarum</name>
    <name type="common">Listonella anguillarum</name>
    <dbReference type="NCBI Taxonomy" id="55601"/>
    <lineage>
        <taxon>Bacteria</taxon>
        <taxon>Pseudomonadati</taxon>
        <taxon>Pseudomonadota</taxon>
        <taxon>Gammaproteobacteria</taxon>
        <taxon>Vibrionales</taxon>
        <taxon>Vibrionaceae</taxon>
        <taxon>Vibrio</taxon>
    </lineage>
</organism>